<feature type="transmembrane region" description="Helical" evidence="7">
    <location>
        <begin position="113"/>
        <end position="133"/>
    </location>
</feature>
<proteinExistence type="inferred from homology"/>
<dbReference type="InterPro" id="IPR003004">
    <property type="entry name" value="GspF/PilC"/>
</dbReference>
<feature type="domain" description="Type II secretion system protein GspF" evidence="8">
    <location>
        <begin position="194"/>
        <end position="310"/>
    </location>
</feature>
<evidence type="ECO:0000259" key="8">
    <source>
        <dbReference type="Pfam" id="PF00482"/>
    </source>
</evidence>
<dbReference type="Pfam" id="PF00482">
    <property type="entry name" value="T2SSF"/>
    <property type="match status" value="2"/>
</dbReference>
<evidence type="ECO:0000256" key="6">
    <source>
        <dbReference type="ARBA" id="ARBA00023136"/>
    </source>
</evidence>
<reference evidence="9 10" key="1">
    <citation type="submission" date="2024-09" db="EMBL/GenBank/DDBJ databases">
        <title>Laminarin stimulates single cell rates of sulfate reduction while oxygen inhibits transcriptomic activity in coastal marine sediment.</title>
        <authorList>
            <person name="Lindsay M."/>
            <person name="Orcutt B."/>
            <person name="Emerson D."/>
            <person name="Stepanauskas R."/>
            <person name="D'Angelo T."/>
        </authorList>
    </citation>
    <scope>NUCLEOTIDE SEQUENCE [LARGE SCALE GENOMIC DNA]</scope>
    <source>
        <strain evidence="9">SAG AM-311-K15</strain>
    </source>
</reference>
<evidence type="ECO:0000256" key="7">
    <source>
        <dbReference type="SAM" id="Phobius"/>
    </source>
</evidence>
<name>A0ABV6YWH0_UNCC1</name>
<keyword evidence="4 7" id="KW-0812">Transmembrane</keyword>
<sequence>MVFKPSLKQQVIFFRQLHTYVKVGIPPLTYIPQIRQQLTSKSLKDALGRILTKLESGQALSDALLGEKGIFPDMFLSLVTLGERVGKLESITLLLADHLERTLTLRRQFFSKILYPVFLFLAALMILPLPMLFQSGLKAYMLVTIKPMSLIVFGAVILKLLFQHIPVMQHFWNGLKLHVPYSGAIEWRLALARFCRVYALTTEAGATLNQVTDYSIEAIPNVVIRNRFQQAFRNRQEEDPVKIMTSLLSDYPVVSSMLATGVHSGNVTEMMNKAAEYLEDEAKSLLDGALKIAPIILFLVVALYIGFKVIGFWSARYQNLPL</sequence>
<keyword evidence="3" id="KW-1003">Cell membrane</keyword>
<dbReference type="Gene3D" id="1.20.81.30">
    <property type="entry name" value="Type II secretion system (T2SS), domain F"/>
    <property type="match status" value="2"/>
</dbReference>
<feature type="domain" description="Type II secretion system protein GspF" evidence="8">
    <location>
        <begin position="13"/>
        <end position="132"/>
    </location>
</feature>
<accession>A0ABV6YWH0</accession>
<evidence type="ECO:0000313" key="9">
    <source>
        <dbReference type="EMBL" id="MFC1850532.1"/>
    </source>
</evidence>
<keyword evidence="5 7" id="KW-1133">Transmembrane helix</keyword>
<comment type="similarity">
    <text evidence="2">Belongs to the GSP F family.</text>
</comment>
<protein>
    <submittedName>
        <fullName evidence="9">Type II secretion system F family protein</fullName>
    </submittedName>
</protein>
<evidence type="ECO:0000256" key="4">
    <source>
        <dbReference type="ARBA" id="ARBA00022692"/>
    </source>
</evidence>
<dbReference type="EMBL" id="JBHPBY010000105">
    <property type="protein sequence ID" value="MFC1850532.1"/>
    <property type="molecule type" value="Genomic_DNA"/>
</dbReference>
<dbReference type="PANTHER" id="PTHR30012:SF0">
    <property type="entry name" value="TYPE II SECRETION SYSTEM PROTEIN F-RELATED"/>
    <property type="match status" value="1"/>
</dbReference>
<evidence type="ECO:0000256" key="3">
    <source>
        <dbReference type="ARBA" id="ARBA00022475"/>
    </source>
</evidence>
<dbReference type="PANTHER" id="PTHR30012">
    <property type="entry name" value="GENERAL SECRETION PATHWAY PROTEIN"/>
    <property type="match status" value="1"/>
</dbReference>
<gene>
    <name evidence="9" type="ORF">ACFL27_10105</name>
</gene>
<dbReference type="InterPro" id="IPR042094">
    <property type="entry name" value="T2SS_GspF_sf"/>
</dbReference>
<dbReference type="Proteomes" id="UP001594351">
    <property type="component" value="Unassembled WGS sequence"/>
</dbReference>
<comment type="subcellular location">
    <subcellularLocation>
        <location evidence="1">Cell membrane</location>
        <topology evidence="1">Multi-pass membrane protein</topology>
    </subcellularLocation>
</comment>
<comment type="caution">
    <text evidence="9">The sequence shown here is derived from an EMBL/GenBank/DDBJ whole genome shotgun (WGS) entry which is preliminary data.</text>
</comment>
<evidence type="ECO:0000256" key="2">
    <source>
        <dbReference type="ARBA" id="ARBA00005745"/>
    </source>
</evidence>
<evidence type="ECO:0000313" key="10">
    <source>
        <dbReference type="Proteomes" id="UP001594351"/>
    </source>
</evidence>
<evidence type="ECO:0000256" key="5">
    <source>
        <dbReference type="ARBA" id="ARBA00022989"/>
    </source>
</evidence>
<organism evidence="9 10">
    <name type="scientific">candidate division CSSED10-310 bacterium</name>
    <dbReference type="NCBI Taxonomy" id="2855610"/>
    <lineage>
        <taxon>Bacteria</taxon>
        <taxon>Bacteria division CSSED10-310</taxon>
    </lineage>
</organism>
<evidence type="ECO:0000256" key="1">
    <source>
        <dbReference type="ARBA" id="ARBA00004651"/>
    </source>
</evidence>
<feature type="transmembrane region" description="Helical" evidence="7">
    <location>
        <begin position="292"/>
        <end position="315"/>
    </location>
</feature>
<dbReference type="InterPro" id="IPR018076">
    <property type="entry name" value="T2SS_GspF_dom"/>
</dbReference>
<keyword evidence="6 7" id="KW-0472">Membrane</keyword>
<keyword evidence="10" id="KW-1185">Reference proteome</keyword>
<feature type="transmembrane region" description="Helical" evidence="7">
    <location>
        <begin position="139"/>
        <end position="162"/>
    </location>
</feature>